<evidence type="ECO:0000259" key="2">
    <source>
        <dbReference type="PROSITE" id="PS50110"/>
    </source>
</evidence>
<evidence type="ECO:0000313" key="3">
    <source>
        <dbReference type="EMBL" id="MFC4637863.1"/>
    </source>
</evidence>
<dbReference type="Pfam" id="PF00072">
    <property type="entry name" value="Response_reg"/>
    <property type="match status" value="1"/>
</dbReference>
<protein>
    <submittedName>
        <fullName evidence="3">Response regulator</fullName>
    </submittedName>
</protein>
<comment type="caution">
    <text evidence="3">The sequence shown here is derived from an EMBL/GenBank/DDBJ whole genome shotgun (WGS) entry which is preliminary data.</text>
</comment>
<dbReference type="RefSeq" id="WP_380060890.1">
    <property type="nucleotide sequence ID" value="NZ_JBHSEI010000002.1"/>
</dbReference>
<keyword evidence="1" id="KW-0597">Phosphoprotein</keyword>
<name>A0ABV9I7J2_9DEIO</name>
<gene>
    <name evidence="3" type="ORF">ACFO0D_05870</name>
</gene>
<dbReference type="PANTHER" id="PTHR44520">
    <property type="entry name" value="RESPONSE REGULATOR RCP1-RELATED"/>
    <property type="match status" value="1"/>
</dbReference>
<reference evidence="4" key="1">
    <citation type="journal article" date="2019" name="Int. J. Syst. Evol. Microbiol.">
        <title>The Global Catalogue of Microorganisms (GCM) 10K type strain sequencing project: providing services to taxonomists for standard genome sequencing and annotation.</title>
        <authorList>
            <consortium name="The Broad Institute Genomics Platform"/>
            <consortium name="The Broad Institute Genome Sequencing Center for Infectious Disease"/>
            <person name="Wu L."/>
            <person name="Ma J."/>
        </authorList>
    </citation>
    <scope>NUCLEOTIDE SEQUENCE [LARGE SCALE GENOMIC DNA]</scope>
    <source>
        <strain evidence="4">CCUG 55995</strain>
    </source>
</reference>
<dbReference type="PANTHER" id="PTHR44520:SF2">
    <property type="entry name" value="RESPONSE REGULATOR RCP1"/>
    <property type="match status" value="1"/>
</dbReference>
<dbReference type="PROSITE" id="PS50110">
    <property type="entry name" value="RESPONSE_REGULATORY"/>
    <property type="match status" value="1"/>
</dbReference>
<dbReference type="Proteomes" id="UP001595952">
    <property type="component" value="Unassembled WGS sequence"/>
</dbReference>
<feature type="domain" description="Response regulatory" evidence="2">
    <location>
        <begin position="36"/>
        <end position="157"/>
    </location>
</feature>
<dbReference type="InterPro" id="IPR052893">
    <property type="entry name" value="TCS_response_regulator"/>
</dbReference>
<evidence type="ECO:0000313" key="4">
    <source>
        <dbReference type="Proteomes" id="UP001595952"/>
    </source>
</evidence>
<accession>A0ABV9I7J2</accession>
<evidence type="ECO:0000256" key="1">
    <source>
        <dbReference type="PROSITE-ProRule" id="PRU00169"/>
    </source>
</evidence>
<dbReference type="InterPro" id="IPR001789">
    <property type="entry name" value="Sig_transdc_resp-reg_receiver"/>
</dbReference>
<feature type="modified residue" description="4-aspartylphosphate" evidence="1">
    <location>
        <position position="90"/>
    </location>
</feature>
<dbReference type="SMART" id="SM00448">
    <property type="entry name" value="REC"/>
    <property type="match status" value="1"/>
</dbReference>
<organism evidence="3 4">
    <name type="scientific">Deinococcus hohokamensis</name>
    <dbReference type="NCBI Taxonomy" id="309883"/>
    <lineage>
        <taxon>Bacteria</taxon>
        <taxon>Thermotogati</taxon>
        <taxon>Deinococcota</taxon>
        <taxon>Deinococci</taxon>
        <taxon>Deinococcales</taxon>
        <taxon>Deinococcaceae</taxon>
        <taxon>Deinococcus</taxon>
    </lineage>
</organism>
<sequence length="170" mass="17449">MPSTSKDSRVGQAAYGAAVPGLALRCSGRAASSPLKVLLIDDTSGDLLLAEEAFSAHATDVHVTSFTAGADALSALFDPDQAPPDVVLCDLNMPGLSGVDVLRAIKADADLACIPVVIWSTSDHPADVAQVYAGGASAYLVKGGTLSAVEVQVRAFVHFWQAVARTRTAA</sequence>
<dbReference type="InterPro" id="IPR011006">
    <property type="entry name" value="CheY-like_superfamily"/>
</dbReference>
<dbReference type="Gene3D" id="3.40.50.2300">
    <property type="match status" value="1"/>
</dbReference>
<keyword evidence="4" id="KW-1185">Reference proteome</keyword>
<proteinExistence type="predicted"/>
<dbReference type="EMBL" id="JBHSEI010000002">
    <property type="protein sequence ID" value="MFC4637863.1"/>
    <property type="molecule type" value="Genomic_DNA"/>
</dbReference>
<dbReference type="CDD" id="cd17557">
    <property type="entry name" value="REC_Rcp-like"/>
    <property type="match status" value="1"/>
</dbReference>
<dbReference type="SUPFAM" id="SSF52172">
    <property type="entry name" value="CheY-like"/>
    <property type="match status" value="1"/>
</dbReference>